<dbReference type="RefSeq" id="WP_106728253.1">
    <property type="nucleotide sequence ID" value="NZ_PXYG01000001.1"/>
</dbReference>
<accession>A0A2P7RCF3</accession>
<dbReference type="OrthoDB" id="5588447at2"/>
<protein>
    <submittedName>
        <fullName evidence="1">Uncharacterized protein</fullName>
    </submittedName>
</protein>
<keyword evidence="2" id="KW-1185">Reference proteome</keyword>
<evidence type="ECO:0000313" key="1">
    <source>
        <dbReference type="EMBL" id="PSJ47842.1"/>
    </source>
</evidence>
<dbReference type="Proteomes" id="UP000240243">
    <property type="component" value="Unassembled WGS sequence"/>
</dbReference>
<dbReference type="EMBL" id="PXYG01000001">
    <property type="protein sequence ID" value="PSJ47842.1"/>
    <property type="molecule type" value="Genomic_DNA"/>
</dbReference>
<name>A0A2P7RCF3_9GAMM</name>
<proteinExistence type="predicted"/>
<gene>
    <name evidence="1" type="ORF">C7H85_03240</name>
</gene>
<comment type="caution">
    <text evidence="1">The sequence shown here is derived from an EMBL/GenBank/DDBJ whole genome shotgun (WGS) entry which is preliminary data.</text>
</comment>
<sequence length="68" mass="7924">MTVTIYWQEQPEFGPGWVSACICGDVDFFPSMSRLRQHLAFEFDDYELVEVTPDNWQELHDAGAFRHG</sequence>
<evidence type="ECO:0000313" key="2">
    <source>
        <dbReference type="Proteomes" id="UP000240243"/>
    </source>
</evidence>
<dbReference type="AlphaFoldDB" id="A0A2P7RCF3"/>
<reference evidence="1 2" key="1">
    <citation type="submission" date="2018-03" db="EMBL/GenBank/DDBJ databases">
        <title>The draft genome of Zobellella sp. 59N8.</title>
        <authorList>
            <person name="Liu L."/>
            <person name="Li L."/>
            <person name="Zhang X."/>
            <person name="Liang L."/>
            <person name="Wang T."/>
        </authorList>
    </citation>
    <scope>NUCLEOTIDE SEQUENCE [LARGE SCALE GENOMIC DNA]</scope>
    <source>
        <strain evidence="1 2">59N8</strain>
    </source>
</reference>
<organism evidence="1 2">
    <name type="scientific">Zobellella endophytica</name>
    <dbReference type="NCBI Taxonomy" id="2116700"/>
    <lineage>
        <taxon>Bacteria</taxon>
        <taxon>Pseudomonadati</taxon>
        <taxon>Pseudomonadota</taxon>
        <taxon>Gammaproteobacteria</taxon>
        <taxon>Aeromonadales</taxon>
        <taxon>Aeromonadaceae</taxon>
        <taxon>Zobellella</taxon>
    </lineage>
</organism>